<keyword evidence="1 5" id="KW-0813">Transport</keyword>
<proteinExistence type="inferred from homology"/>
<dbReference type="InterPro" id="IPR050902">
    <property type="entry name" value="ABC_Transporter_SBP"/>
</dbReference>
<evidence type="ECO:0000256" key="4">
    <source>
        <dbReference type="ARBA" id="ARBA00023157"/>
    </source>
</evidence>
<evidence type="ECO:0000259" key="6">
    <source>
        <dbReference type="PROSITE" id="PS50983"/>
    </source>
</evidence>
<feature type="site" description="Important for BtuC binding" evidence="5">
    <location>
        <position position="76"/>
    </location>
</feature>
<keyword evidence="2 5" id="KW-0732">Signal</keyword>
<dbReference type="SUPFAM" id="SSF53807">
    <property type="entry name" value="Helical backbone' metal receptor"/>
    <property type="match status" value="1"/>
</dbReference>
<comment type="subunit">
    <text evidence="5">The complex is composed of two ATP-binding proteins (BtuD), two transmembrane proteins (BtuC) and a solute-binding protein (BtuF).</text>
</comment>
<dbReference type="Proteomes" id="UP000188276">
    <property type="component" value="Unassembled WGS sequence"/>
</dbReference>
<comment type="caution">
    <text evidence="5">Lacks conserved residue(s) required for the propagation of feature annotation.</text>
</comment>
<feature type="binding site" evidence="5">
    <location>
        <position position="54"/>
    </location>
    <ligand>
        <name>cyanocob(III)alamin</name>
        <dbReference type="ChEBI" id="CHEBI:17439"/>
    </ligand>
</feature>
<dbReference type="InterPro" id="IPR054828">
    <property type="entry name" value="Vit_B12_bind_prot"/>
</dbReference>
<dbReference type="Pfam" id="PF01497">
    <property type="entry name" value="Peripla_BP_2"/>
    <property type="match status" value="1"/>
</dbReference>
<evidence type="ECO:0000256" key="3">
    <source>
        <dbReference type="ARBA" id="ARBA00022764"/>
    </source>
</evidence>
<comment type="function">
    <text evidence="5">Part of the ABC transporter complex BtuCDF involved in vitamin B12 import. Binds vitamin B12 and delivers it to the periplasmic surface of BtuC.</text>
</comment>
<comment type="subcellular location">
    <subcellularLocation>
        <location evidence="5">Periplasm</location>
    </subcellularLocation>
</comment>
<dbReference type="CDD" id="cd01144">
    <property type="entry name" value="BtuF"/>
    <property type="match status" value="1"/>
</dbReference>
<dbReference type="PROSITE" id="PS50983">
    <property type="entry name" value="FE_B12_PBP"/>
    <property type="match status" value="1"/>
</dbReference>
<dbReference type="OrthoDB" id="6495095at2"/>
<name>A0A1R4LGZ1_VIBR1</name>
<dbReference type="PANTHER" id="PTHR30535">
    <property type="entry name" value="VITAMIN B12-BINDING PROTEIN"/>
    <property type="match status" value="1"/>
</dbReference>
<dbReference type="GO" id="GO:0015889">
    <property type="term" value="P:cobalamin transport"/>
    <property type="evidence" value="ECO:0007669"/>
    <property type="project" value="UniProtKB-UniRule"/>
</dbReference>
<dbReference type="Gene3D" id="3.40.50.1980">
    <property type="entry name" value="Nitrogenase molybdenum iron protein domain"/>
    <property type="match status" value="2"/>
</dbReference>
<protein>
    <recommendedName>
        <fullName evidence="5">Vitamin B12-binding protein</fullName>
    </recommendedName>
</protein>
<dbReference type="InterPro" id="IPR002491">
    <property type="entry name" value="ABC_transptr_periplasmic_BD"/>
</dbReference>
<dbReference type="GO" id="GO:0031419">
    <property type="term" value="F:cobalamin binding"/>
    <property type="evidence" value="ECO:0007669"/>
    <property type="project" value="InterPro"/>
</dbReference>
<keyword evidence="8" id="KW-1185">Reference proteome</keyword>
<feature type="domain" description="Fe/B12 periplasmic-binding" evidence="6">
    <location>
        <begin position="27"/>
        <end position="273"/>
    </location>
</feature>
<evidence type="ECO:0000256" key="5">
    <source>
        <dbReference type="HAMAP-Rule" id="MF_01000"/>
    </source>
</evidence>
<reference evidence="8" key="1">
    <citation type="submission" date="2017-02" db="EMBL/GenBank/DDBJ databases">
        <authorList>
            <person name="Rodrigo-Torres L."/>
            <person name="Arahal R.D."/>
            <person name="Lucena T."/>
        </authorList>
    </citation>
    <scope>NUCLEOTIDE SEQUENCE [LARGE SCALE GENOMIC DNA]</scope>
    <source>
        <strain evidence="8">CECT 7878</strain>
    </source>
</reference>
<evidence type="ECO:0000256" key="2">
    <source>
        <dbReference type="ARBA" id="ARBA00022729"/>
    </source>
</evidence>
<dbReference type="AlphaFoldDB" id="A0A1R4LGZ1"/>
<evidence type="ECO:0000313" key="8">
    <source>
        <dbReference type="Proteomes" id="UP000188276"/>
    </source>
</evidence>
<gene>
    <name evidence="7" type="primary">btuF_1</name>
    <name evidence="5" type="synonym">btuF</name>
    <name evidence="7" type="ORF">VR7878_01473</name>
</gene>
<organism evidence="7 8">
    <name type="scientific">Vibrio ruber (strain DSM 16370 / JCM 11486 / BCRC 17186 / CECT 7878 / LMG 23124 / VR1)</name>
    <dbReference type="NCBI Taxonomy" id="1123498"/>
    <lineage>
        <taxon>Bacteria</taxon>
        <taxon>Pseudomonadati</taxon>
        <taxon>Pseudomonadota</taxon>
        <taxon>Gammaproteobacteria</taxon>
        <taxon>Vibrionales</taxon>
        <taxon>Vibrionaceae</taxon>
        <taxon>Vibrio</taxon>
    </lineage>
</organism>
<dbReference type="GO" id="GO:0042597">
    <property type="term" value="C:periplasmic space"/>
    <property type="evidence" value="ECO:0007669"/>
    <property type="project" value="UniProtKB-SubCell"/>
</dbReference>
<keyword evidence="3 5" id="KW-0574">Periplasm</keyword>
<comment type="similarity">
    <text evidence="5">Belongs to the BtuF family.</text>
</comment>
<dbReference type="RefSeq" id="WP_077334849.1">
    <property type="nucleotide sequence ID" value="NZ_FULE01000018.1"/>
</dbReference>
<dbReference type="EMBL" id="FULE01000018">
    <property type="protein sequence ID" value="SJN55846.1"/>
    <property type="molecule type" value="Genomic_DNA"/>
</dbReference>
<dbReference type="NCBIfam" id="NF002894">
    <property type="entry name" value="PRK03379.1"/>
    <property type="match status" value="1"/>
</dbReference>
<accession>A0A1R4LGZ1</accession>
<dbReference type="PANTHER" id="PTHR30535:SF34">
    <property type="entry name" value="MOLYBDATE-BINDING PROTEIN MOLA"/>
    <property type="match status" value="1"/>
</dbReference>
<sequence length="290" mass="33498">MLIHRFYLFALLLFIPVLTTAATSVQRIITLAPHATELAYSAGLGNKIVAVSDYSDYPPEAKNLPKVANYKGIKIEKILSLKPDLVIIWPDGNPPRELQKLKQMGIRTYPSQIHRLDDIADNIEALSQYADNPRIGHENARQFRQKLTALKQRYQPARKIRFFYQLSEKPIITIAQNRWPSEVFEFCGGENVFQKSPAPYPQVSREQVLLAQPEVIFNSRHAVENLNMWTDWPRIPAVRLHQVWTLNSDWLNRPTPRTIQAIEEICNYFDKARKNTQTLSAEKSDYKTID</sequence>
<dbReference type="HAMAP" id="MF_01000">
    <property type="entry name" value="BtuF"/>
    <property type="match status" value="1"/>
</dbReference>
<evidence type="ECO:0000313" key="7">
    <source>
        <dbReference type="EMBL" id="SJN55846.1"/>
    </source>
</evidence>
<feature type="site" description="Important for BtuC binding" evidence="5">
    <location>
        <position position="206"/>
    </location>
</feature>
<keyword evidence="4" id="KW-1015">Disulfide bond</keyword>
<dbReference type="STRING" id="1123498.VR7878_01473"/>
<dbReference type="NCBIfam" id="NF038402">
    <property type="entry name" value="TroA_like"/>
    <property type="match status" value="1"/>
</dbReference>
<evidence type="ECO:0000256" key="1">
    <source>
        <dbReference type="ARBA" id="ARBA00022448"/>
    </source>
</evidence>
<dbReference type="InterPro" id="IPR023544">
    <property type="entry name" value="ABC_transptr_vit_B12-bd"/>
</dbReference>